<dbReference type="GO" id="GO:0005664">
    <property type="term" value="C:nuclear origin of replication recognition complex"/>
    <property type="evidence" value="ECO:0007669"/>
    <property type="project" value="InterPro"/>
</dbReference>
<accession>A0AAF0EZ34</accession>
<dbReference type="Pfam" id="PF18137">
    <property type="entry name" value="WHD_ORC"/>
    <property type="match status" value="1"/>
</dbReference>
<gene>
    <name evidence="8" type="primary">ORC3</name>
    <name evidence="8" type="ORF">MJAP1_000662</name>
</gene>
<reference evidence="8" key="1">
    <citation type="submission" date="2023-03" db="EMBL/GenBank/DDBJ databases">
        <title>Mating type loci evolution in Malassezia.</title>
        <authorList>
            <person name="Coelho M.A."/>
        </authorList>
    </citation>
    <scope>NUCLEOTIDE SEQUENCE</scope>
    <source>
        <strain evidence="8">CBS 9431</strain>
    </source>
</reference>
<comment type="similarity">
    <text evidence="2">Belongs to the ORC3 family.</text>
</comment>
<evidence type="ECO:0000313" key="8">
    <source>
        <dbReference type="EMBL" id="WFD37715.1"/>
    </source>
</evidence>
<dbReference type="InterPro" id="IPR020795">
    <property type="entry name" value="ORC3"/>
</dbReference>
<dbReference type="PANTHER" id="PTHR12748:SF0">
    <property type="entry name" value="ORIGIN RECOGNITION COMPLEX SUBUNIT 3"/>
    <property type="match status" value="1"/>
</dbReference>
<dbReference type="AlphaFoldDB" id="A0AAF0EZ34"/>
<evidence type="ECO:0000259" key="7">
    <source>
        <dbReference type="Pfam" id="PF18137"/>
    </source>
</evidence>
<dbReference type="Proteomes" id="UP001217754">
    <property type="component" value="Chromosome 1"/>
</dbReference>
<dbReference type="RefSeq" id="XP_060120612.1">
    <property type="nucleotide sequence ID" value="XM_060264629.1"/>
</dbReference>
<evidence type="ECO:0000256" key="2">
    <source>
        <dbReference type="ARBA" id="ARBA00010977"/>
    </source>
</evidence>
<evidence type="ECO:0000256" key="4">
    <source>
        <dbReference type="ARBA" id="ARBA00023125"/>
    </source>
</evidence>
<name>A0AAF0EZ34_9BASI</name>
<keyword evidence="9" id="KW-1185">Reference proteome</keyword>
<comment type="subcellular location">
    <subcellularLocation>
        <location evidence="1">Nucleus</location>
    </subcellularLocation>
</comment>
<dbReference type="GO" id="GO:0006270">
    <property type="term" value="P:DNA replication initiation"/>
    <property type="evidence" value="ECO:0007669"/>
    <property type="project" value="TreeGrafter"/>
</dbReference>
<dbReference type="GO" id="GO:0005656">
    <property type="term" value="C:nuclear pre-replicative complex"/>
    <property type="evidence" value="ECO:0007669"/>
    <property type="project" value="TreeGrafter"/>
</dbReference>
<dbReference type="GO" id="GO:0003688">
    <property type="term" value="F:DNA replication origin binding"/>
    <property type="evidence" value="ECO:0007669"/>
    <property type="project" value="TreeGrafter"/>
</dbReference>
<evidence type="ECO:0000256" key="1">
    <source>
        <dbReference type="ARBA" id="ARBA00004123"/>
    </source>
</evidence>
<evidence type="ECO:0000256" key="5">
    <source>
        <dbReference type="ARBA" id="ARBA00023242"/>
    </source>
</evidence>
<dbReference type="Pfam" id="PF07034">
    <property type="entry name" value="ORC3_N"/>
    <property type="match status" value="1"/>
</dbReference>
<dbReference type="InterPro" id="IPR040855">
    <property type="entry name" value="ORC_WH_C"/>
</dbReference>
<dbReference type="EMBL" id="CP119958">
    <property type="protein sequence ID" value="WFD37715.1"/>
    <property type="molecule type" value="Genomic_DNA"/>
</dbReference>
<proteinExistence type="inferred from homology"/>
<evidence type="ECO:0000256" key="3">
    <source>
        <dbReference type="ARBA" id="ARBA00022705"/>
    </source>
</evidence>
<dbReference type="GeneID" id="85224311"/>
<evidence type="ECO:0000313" key="9">
    <source>
        <dbReference type="Proteomes" id="UP001217754"/>
    </source>
</evidence>
<keyword evidence="3" id="KW-0235">DNA replication</keyword>
<keyword evidence="5" id="KW-0539">Nucleus</keyword>
<dbReference type="PANTHER" id="PTHR12748">
    <property type="entry name" value="ORIGIN RECOGNITION COMPLEX SUBUNIT 3"/>
    <property type="match status" value="1"/>
</dbReference>
<protein>
    <submittedName>
        <fullName evidence="8">Origin recognition complex subunit 3</fullName>
    </submittedName>
</protein>
<dbReference type="InterPro" id="IPR045667">
    <property type="entry name" value="ORC3_N"/>
</dbReference>
<evidence type="ECO:0000259" key="6">
    <source>
        <dbReference type="Pfam" id="PF07034"/>
    </source>
</evidence>
<feature type="domain" description="Origin recognition complex subunit 3 N-terminal" evidence="6">
    <location>
        <begin position="38"/>
        <end position="216"/>
    </location>
</feature>
<sequence>MEGGLDTEPITVYSYEPGHAEQPVLPGFEALERGRYAADARFDAFQTCWNAARSQLEALVETLYDAYAHEVCEKLAKRGTSGVRTLAIDASGSAAYEQLPALLQRVLGEQVCVSLSPAQCPNLATGLASFVAESIAQLAEHWEGQDLAHWALADLDARRAALAALCEEHDPSDLDLLDRYAAQTGQRQAPIVLLVCSPERFAAAPLNDVLQAVLSWSRVAEHVELRVAFLYTAALPVLPRARMPSDLHTPTLWLSTTCTPRVLQLMDIASCVFPDKTAFWERVVCPFFLRPTSGLWLGRSVFELVRRRFWHVEPSWESVAQVVRLAYLHHFSTQPLSAWVKRIPTLDHLERHWTDEMTAAMRLAMVAPCMAQGGTLPPNLKDTLRSPQNMLDALPRLHTELATAAALRIVMLAIVQSLLEHTHMSDMQGTRLSYSACIATALELPVPYTDFSMGREPAYVLTPTTPSSAQLRALLEHLAGTVPASETEALTHTLDAQLASYTPALDADAAQVVEDARHELRRLTSKKATRTLAQYIAQTWAQMQDAAPTGLGAAIWTYDFAEPLSCALEGAARAGILLALDAPSETLATMRAAANVASGQRLADGDGDWPEKLMGISDVDELRATLAETRGAEIPDVCRLYSLYKDSGKFINLADWLDAFVQSLEGDARQQHTELHLDARAVQVRFALAINELAYMGLLGPTGRKVEHLCRTVWDLPVDGAPE</sequence>
<keyword evidence="4" id="KW-0238">DNA-binding</keyword>
<feature type="domain" description="Origin recognition complex subunit 3 winged helix C-terminal" evidence="7">
    <location>
        <begin position="626"/>
        <end position="714"/>
    </location>
</feature>
<dbReference type="GO" id="GO:0031261">
    <property type="term" value="C:DNA replication preinitiation complex"/>
    <property type="evidence" value="ECO:0007669"/>
    <property type="project" value="TreeGrafter"/>
</dbReference>
<organism evidence="8 9">
    <name type="scientific">Malassezia japonica</name>
    <dbReference type="NCBI Taxonomy" id="223818"/>
    <lineage>
        <taxon>Eukaryota</taxon>
        <taxon>Fungi</taxon>
        <taxon>Dikarya</taxon>
        <taxon>Basidiomycota</taxon>
        <taxon>Ustilaginomycotina</taxon>
        <taxon>Malasseziomycetes</taxon>
        <taxon>Malasseziales</taxon>
        <taxon>Malasseziaceae</taxon>
        <taxon>Malassezia</taxon>
    </lineage>
</organism>